<feature type="domain" description="CzcB-like barrel-sandwich hybrid" evidence="4">
    <location>
        <begin position="76"/>
        <end position="222"/>
    </location>
</feature>
<dbReference type="InterPro" id="IPR051909">
    <property type="entry name" value="MFP_Cation_Efflux"/>
</dbReference>
<evidence type="ECO:0000313" key="6">
    <source>
        <dbReference type="Proteomes" id="UP000093197"/>
    </source>
</evidence>
<comment type="caution">
    <text evidence="5">The sequence shown here is derived from an EMBL/GenBank/DDBJ whole genome shotgun (WGS) entry which is preliminary data.</text>
</comment>
<dbReference type="GO" id="GO:0016020">
    <property type="term" value="C:membrane"/>
    <property type="evidence" value="ECO:0007669"/>
    <property type="project" value="InterPro"/>
</dbReference>
<dbReference type="InterPro" id="IPR006143">
    <property type="entry name" value="RND_pump_MFP"/>
</dbReference>
<evidence type="ECO:0000256" key="1">
    <source>
        <dbReference type="ARBA" id="ARBA00009477"/>
    </source>
</evidence>
<dbReference type="Gene3D" id="2.40.30.170">
    <property type="match status" value="1"/>
</dbReference>
<feature type="domain" description="CusB-like beta-barrel" evidence="3">
    <location>
        <begin position="232"/>
        <end position="300"/>
    </location>
</feature>
<dbReference type="Gene3D" id="1.10.287.470">
    <property type="entry name" value="Helix hairpin bin"/>
    <property type="match status" value="1"/>
</dbReference>
<dbReference type="GO" id="GO:0060003">
    <property type="term" value="P:copper ion export"/>
    <property type="evidence" value="ECO:0007669"/>
    <property type="project" value="TreeGrafter"/>
</dbReference>
<keyword evidence="2" id="KW-0813">Transport</keyword>
<dbReference type="PANTHER" id="PTHR30097:SF4">
    <property type="entry name" value="SLR6042 PROTEIN"/>
    <property type="match status" value="1"/>
</dbReference>
<dbReference type="InterPro" id="IPR058647">
    <property type="entry name" value="BSH_CzcB-like"/>
</dbReference>
<dbReference type="Pfam" id="PF25954">
    <property type="entry name" value="Beta-barrel_RND_2"/>
    <property type="match status" value="1"/>
</dbReference>
<evidence type="ECO:0000259" key="4">
    <source>
        <dbReference type="Pfam" id="PF25973"/>
    </source>
</evidence>
<dbReference type="Gene3D" id="2.40.50.100">
    <property type="match status" value="1"/>
</dbReference>
<dbReference type="Proteomes" id="UP000093197">
    <property type="component" value="Unassembled WGS sequence"/>
</dbReference>
<evidence type="ECO:0000256" key="2">
    <source>
        <dbReference type="ARBA" id="ARBA00022448"/>
    </source>
</evidence>
<dbReference type="Pfam" id="PF25973">
    <property type="entry name" value="BSH_CzcB"/>
    <property type="match status" value="1"/>
</dbReference>
<dbReference type="InterPro" id="IPR058792">
    <property type="entry name" value="Beta-barrel_RND_2"/>
</dbReference>
<dbReference type="PANTHER" id="PTHR30097">
    <property type="entry name" value="CATION EFFLUX SYSTEM PROTEIN CUSB"/>
    <property type="match status" value="1"/>
</dbReference>
<proteinExistence type="inferred from homology"/>
<evidence type="ECO:0000259" key="3">
    <source>
        <dbReference type="Pfam" id="PF25954"/>
    </source>
</evidence>
<accession>A0A7U8L234</accession>
<gene>
    <name evidence="5" type="ORF">AC094_38850</name>
</gene>
<name>A0A7U8L234_BACFG</name>
<organism evidence="5 6">
    <name type="scientific">Bacteroides fragilis</name>
    <dbReference type="NCBI Taxonomy" id="817"/>
    <lineage>
        <taxon>Bacteria</taxon>
        <taxon>Pseudomonadati</taxon>
        <taxon>Bacteroidota</taxon>
        <taxon>Bacteroidia</taxon>
        <taxon>Bacteroidales</taxon>
        <taxon>Bacteroidaceae</taxon>
        <taxon>Bacteroides</taxon>
    </lineage>
</organism>
<dbReference type="SUPFAM" id="SSF111369">
    <property type="entry name" value="HlyD-like secretion proteins"/>
    <property type="match status" value="1"/>
</dbReference>
<dbReference type="GO" id="GO:0022857">
    <property type="term" value="F:transmembrane transporter activity"/>
    <property type="evidence" value="ECO:0007669"/>
    <property type="project" value="InterPro"/>
</dbReference>
<dbReference type="GO" id="GO:0015679">
    <property type="term" value="P:plasma membrane copper ion transport"/>
    <property type="evidence" value="ECO:0007669"/>
    <property type="project" value="TreeGrafter"/>
</dbReference>
<dbReference type="EMBL" id="LIDT01000038">
    <property type="protein sequence ID" value="OCR28621.1"/>
    <property type="molecule type" value="Genomic_DNA"/>
</dbReference>
<evidence type="ECO:0000313" key="5">
    <source>
        <dbReference type="EMBL" id="OCR28621.1"/>
    </source>
</evidence>
<reference evidence="5 6" key="1">
    <citation type="journal article" date="2016" name="PLoS ONE">
        <title>Genomic Diversity of Enterotoxigenic Strains of Bacteroides fragilis.</title>
        <authorList>
            <person name="Pierce J.V."/>
            <person name="Bernstein H.D."/>
        </authorList>
    </citation>
    <scope>NUCLEOTIDE SEQUENCE [LARGE SCALE GENOMIC DNA]</scope>
    <source>
        <strain evidence="5 6">20793-3</strain>
    </source>
</reference>
<dbReference type="PROSITE" id="PS51257">
    <property type="entry name" value="PROKAR_LIPOPROTEIN"/>
    <property type="match status" value="1"/>
</dbReference>
<dbReference type="GO" id="GO:0030313">
    <property type="term" value="C:cell envelope"/>
    <property type="evidence" value="ECO:0007669"/>
    <property type="project" value="TreeGrafter"/>
</dbReference>
<dbReference type="NCBIfam" id="TIGR01730">
    <property type="entry name" value="RND_mfp"/>
    <property type="match status" value="1"/>
</dbReference>
<dbReference type="AlphaFoldDB" id="A0A7U8L234"/>
<sequence>MKHKKKMKKIFYPVLLLVLAACKNPEQTSETIVPAPAIADIPTDTVTTQVDGITSATSKPNQVSFNGTIVLPPQRQATVALTMGGVVKHTSLLPGQQVRQGALLATLENPDFIALQQTYLDSHAQAEYLQAEYERQKTLSTEQAASQKKFQQSKADYLSMKSKLEATAAQLTLLGIVPEELLKSGIQPLLQVKAPISGYISDVAMNIGKYIQPGEALCEVIDKSAPLLCLTTYEKDLADMKVGSPVQFRVNGMGKTVFKATLVSIGQKVDEVSRSLEVYARIDDVNQQFRPGMYVTARIQK</sequence>
<comment type="similarity">
    <text evidence="1">Belongs to the membrane fusion protein (MFP) (TC 8.A.1) family.</text>
</comment>
<protein>
    <submittedName>
        <fullName evidence="5">Hemolysin D</fullName>
    </submittedName>
</protein>